<dbReference type="AlphaFoldDB" id="A0A135TME4"/>
<keyword evidence="3" id="KW-1185">Reference proteome</keyword>
<evidence type="ECO:0000313" key="2">
    <source>
        <dbReference type="EMBL" id="KXH49315.1"/>
    </source>
</evidence>
<comment type="caution">
    <text evidence="2">The sequence shown here is derived from an EMBL/GenBank/DDBJ whole genome shotgun (WGS) entry which is preliminary data.</text>
</comment>
<evidence type="ECO:0000256" key="1">
    <source>
        <dbReference type="SAM" id="MobiDB-lite"/>
    </source>
</evidence>
<protein>
    <submittedName>
        <fullName evidence="2">Uncharacterized protein</fullName>
    </submittedName>
</protein>
<accession>A0A135TME4</accession>
<organism evidence="2 3">
    <name type="scientific">Colletotrichum salicis</name>
    <dbReference type="NCBI Taxonomy" id="1209931"/>
    <lineage>
        <taxon>Eukaryota</taxon>
        <taxon>Fungi</taxon>
        <taxon>Dikarya</taxon>
        <taxon>Ascomycota</taxon>
        <taxon>Pezizomycotina</taxon>
        <taxon>Sordariomycetes</taxon>
        <taxon>Hypocreomycetidae</taxon>
        <taxon>Glomerellales</taxon>
        <taxon>Glomerellaceae</taxon>
        <taxon>Colletotrichum</taxon>
        <taxon>Colletotrichum acutatum species complex</taxon>
    </lineage>
</organism>
<proteinExistence type="predicted"/>
<dbReference type="EMBL" id="JFFI01001932">
    <property type="protein sequence ID" value="KXH49315.1"/>
    <property type="molecule type" value="Genomic_DNA"/>
</dbReference>
<name>A0A135TME4_9PEZI</name>
<dbReference type="Proteomes" id="UP000070121">
    <property type="component" value="Unassembled WGS sequence"/>
</dbReference>
<evidence type="ECO:0000313" key="3">
    <source>
        <dbReference type="Proteomes" id="UP000070121"/>
    </source>
</evidence>
<dbReference type="PROSITE" id="PS51257">
    <property type="entry name" value="PROKAR_LIPOPROTEIN"/>
    <property type="match status" value="1"/>
</dbReference>
<feature type="region of interest" description="Disordered" evidence="1">
    <location>
        <begin position="24"/>
        <end position="43"/>
    </location>
</feature>
<gene>
    <name evidence="2" type="ORF">CSAL01_04164</name>
</gene>
<sequence length="151" mass="16537">MSRLSPPQSHSHFSAAAAASSCTISLDSSRGPPTHRHDHSIPSGISAWDRQLRRLSVTPHMAPLQLWALALSSHHGSITGYSPRDPFSCWSVRLFLQHSSTAPTIYGYLPISLCSSYRNLARQSHFLALDSRLSYSLPPPALDQESSAAPY</sequence>
<reference evidence="2 3" key="1">
    <citation type="submission" date="2014-02" db="EMBL/GenBank/DDBJ databases">
        <title>The genome sequence of Colletotrichum salicis CBS 607.94.</title>
        <authorList>
            <person name="Baroncelli R."/>
            <person name="Thon M.R."/>
        </authorList>
    </citation>
    <scope>NUCLEOTIDE SEQUENCE [LARGE SCALE GENOMIC DNA]</scope>
    <source>
        <strain evidence="2 3">CBS 607.94</strain>
    </source>
</reference>